<dbReference type="InterPro" id="IPR036047">
    <property type="entry name" value="F-box-like_dom_sf"/>
</dbReference>
<proteinExistence type="predicted"/>
<dbReference type="KEGG" id="ngr:NAEGRDRAFT_69881"/>
<dbReference type="AlphaFoldDB" id="D2VLS2"/>
<dbReference type="RefSeq" id="XP_002674936.1">
    <property type="nucleotide sequence ID" value="XM_002674890.1"/>
</dbReference>
<protein>
    <recommendedName>
        <fullName evidence="3">F-box domain-containing protein</fullName>
    </recommendedName>
</protein>
<organism evidence="2">
    <name type="scientific">Naegleria gruberi</name>
    <name type="common">Amoeba</name>
    <dbReference type="NCBI Taxonomy" id="5762"/>
    <lineage>
        <taxon>Eukaryota</taxon>
        <taxon>Discoba</taxon>
        <taxon>Heterolobosea</taxon>
        <taxon>Tetramitia</taxon>
        <taxon>Eutetramitia</taxon>
        <taxon>Vahlkampfiidae</taxon>
        <taxon>Naegleria</taxon>
    </lineage>
</organism>
<dbReference type="EMBL" id="GG738881">
    <property type="protein sequence ID" value="EFC42192.1"/>
    <property type="molecule type" value="Genomic_DNA"/>
</dbReference>
<name>D2VLS2_NAEGR</name>
<keyword evidence="2" id="KW-1185">Reference proteome</keyword>
<dbReference type="VEuPathDB" id="AmoebaDB:NAEGRDRAFT_69881"/>
<dbReference type="Proteomes" id="UP000006671">
    <property type="component" value="Unassembled WGS sequence"/>
</dbReference>
<dbReference type="OrthoDB" id="10473500at2759"/>
<evidence type="ECO:0008006" key="3">
    <source>
        <dbReference type="Google" id="ProtNLM"/>
    </source>
</evidence>
<reference evidence="1 2" key="1">
    <citation type="journal article" date="2010" name="Cell">
        <title>The genome of Naegleria gruberi illuminates early eukaryotic versatility.</title>
        <authorList>
            <person name="Fritz-Laylin L.K."/>
            <person name="Prochnik S.E."/>
            <person name="Ginger M.L."/>
            <person name="Dacks J.B."/>
            <person name="Carpenter M.L."/>
            <person name="Field M.C."/>
            <person name="Kuo A."/>
            <person name="Paredez A."/>
            <person name="Chapman J."/>
            <person name="Pham J."/>
            <person name="Shu S."/>
            <person name="Neupane R."/>
            <person name="Cipriano M."/>
            <person name="Mancuso J."/>
            <person name="Tu H."/>
            <person name="Salamov A."/>
            <person name="Lindquist E."/>
            <person name="Shapiro H."/>
            <person name="Lucas S."/>
            <person name="Grigoriev I.V."/>
            <person name="Cande W.Z."/>
            <person name="Fulton C."/>
            <person name="Rokhsar D.S."/>
            <person name="Dawson S.C."/>
        </authorList>
    </citation>
    <scope>NUCLEOTIDE SEQUENCE [LARGE SCALE GENOMIC DNA]</scope>
    <source>
        <strain evidence="1 2">NEG-M</strain>
    </source>
</reference>
<dbReference type="InParanoid" id="D2VLS2"/>
<dbReference type="GeneID" id="8851680"/>
<sequence length="621" mass="73556">MSSNNTEIHIDTLFAILEFLSIADGLSLLCTCKNWYELDRFEIVWKTLLSNFIQTKIDYYGKLNHSDDGDENDLMMVMGHERKKKGGNLYKSIISQLNKFYESQIVKEKSVSRASFEKYMDEDRYGEKGEKSTVFGMRFKKLASSAMIMHYNMKMAKGVDEIRHDFTKGVVNYEHSGYMAQYFLNQAKKFTLNGRVNNSLYAQEYWKRFTFSIADVMSGEIGKTDDDCSPQVICFVQNFKPILNDKILEKILISYWNVNEDENGNESFLDFLLNYISVEGNYEKSEDPYIDFMQLTRTKRMVRLRYLKKMFNAIYPNQWLDNFQTCFEWHFRYQKDKYFMEFFSPDSCETPEEVVNSLCQFLEVFEEKSIDYSRVKSHSLFLYGYEREIIDLLSERGMITPIDLKIIFHRFNYRSKISHLLSKIENFDPYEISPETGNTNFILSYFRNYCKSSPNQFFKPFFEMYPAKYDLNILFNNYKGITLEFLSEINSKMLTCFVDYYGFDDVRESFKLMIDNFSPSIGVECIEKIADFFNPYTTGSLGYAGLTNPHMLDGFKYALEHIQYNGMPFAQYCQTIRHKYSTEETNFHSFFGEEKMAYLYNQCLATIELMPQFFVEKNKFK</sequence>
<dbReference type="SUPFAM" id="SSF81383">
    <property type="entry name" value="F-box domain"/>
    <property type="match status" value="1"/>
</dbReference>
<accession>D2VLS2</accession>
<gene>
    <name evidence="1" type="ORF">NAEGRDRAFT_69881</name>
</gene>
<evidence type="ECO:0000313" key="2">
    <source>
        <dbReference type="Proteomes" id="UP000006671"/>
    </source>
</evidence>
<evidence type="ECO:0000313" key="1">
    <source>
        <dbReference type="EMBL" id="EFC42192.1"/>
    </source>
</evidence>